<accession>A0ABP3EMQ2</accession>
<evidence type="ECO:0000313" key="2">
    <source>
        <dbReference type="EMBL" id="GAA0270446.1"/>
    </source>
</evidence>
<comment type="caution">
    <text evidence="2">The sequence shown here is derived from an EMBL/GenBank/DDBJ whole genome shotgun (WGS) entry which is preliminary data.</text>
</comment>
<protein>
    <submittedName>
        <fullName evidence="2">Uncharacterized protein</fullName>
    </submittedName>
</protein>
<dbReference type="RefSeq" id="WP_344652955.1">
    <property type="nucleotide sequence ID" value="NZ_BAAAGX010000029.1"/>
</dbReference>
<reference evidence="3" key="1">
    <citation type="journal article" date="2019" name="Int. J. Syst. Evol. Microbiol.">
        <title>The Global Catalogue of Microorganisms (GCM) 10K type strain sequencing project: providing services to taxonomists for standard genome sequencing and annotation.</title>
        <authorList>
            <consortium name="The Broad Institute Genomics Platform"/>
            <consortium name="The Broad Institute Genome Sequencing Center for Infectious Disease"/>
            <person name="Wu L."/>
            <person name="Ma J."/>
        </authorList>
    </citation>
    <scope>NUCLEOTIDE SEQUENCE [LARGE SCALE GENOMIC DNA]</scope>
    <source>
        <strain evidence="3">JCM 10425</strain>
    </source>
</reference>
<name>A0ABP3EMQ2_9ACTN</name>
<sequence>MSNDYLEYATVYFWDESGSFSAESERNAHRPYPGRRTSTTKTRRCGGTRPATSETPRRHP</sequence>
<dbReference type="Proteomes" id="UP001500967">
    <property type="component" value="Unassembled WGS sequence"/>
</dbReference>
<evidence type="ECO:0000256" key="1">
    <source>
        <dbReference type="SAM" id="MobiDB-lite"/>
    </source>
</evidence>
<proteinExistence type="predicted"/>
<organism evidence="2 3">
    <name type="scientific">Cryptosporangium japonicum</name>
    <dbReference type="NCBI Taxonomy" id="80872"/>
    <lineage>
        <taxon>Bacteria</taxon>
        <taxon>Bacillati</taxon>
        <taxon>Actinomycetota</taxon>
        <taxon>Actinomycetes</taxon>
        <taxon>Cryptosporangiales</taxon>
        <taxon>Cryptosporangiaceae</taxon>
        <taxon>Cryptosporangium</taxon>
    </lineage>
</organism>
<evidence type="ECO:0000313" key="3">
    <source>
        <dbReference type="Proteomes" id="UP001500967"/>
    </source>
</evidence>
<feature type="region of interest" description="Disordered" evidence="1">
    <location>
        <begin position="20"/>
        <end position="60"/>
    </location>
</feature>
<dbReference type="EMBL" id="BAAAGX010000029">
    <property type="protein sequence ID" value="GAA0270446.1"/>
    <property type="molecule type" value="Genomic_DNA"/>
</dbReference>
<gene>
    <name evidence="2" type="ORF">GCM10009539_67060</name>
</gene>
<keyword evidence="3" id="KW-1185">Reference proteome</keyword>